<dbReference type="PANTHER" id="PTHR10996">
    <property type="entry name" value="2-HYDROXYACID DEHYDROGENASE-RELATED"/>
    <property type="match status" value="1"/>
</dbReference>
<dbReference type="Pfam" id="PF00389">
    <property type="entry name" value="2-Hacid_dh"/>
    <property type="match status" value="1"/>
</dbReference>
<dbReference type="InterPro" id="IPR036291">
    <property type="entry name" value="NAD(P)-bd_dom_sf"/>
</dbReference>
<dbReference type="PANTHER" id="PTHR10996:SF178">
    <property type="entry name" value="2-HYDROXYACID DEHYDROGENASE YGL185C-RELATED"/>
    <property type="match status" value="1"/>
</dbReference>
<proteinExistence type="inferred from homology"/>
<evidence type="ECO:0000256" key="4">
    <source>
        <dbReference type="RuleBase" id="RU003719"/>
    </source>
</evidence>
<evidence type="ECO:0000259" key="5">
    <source>
        <dbReference type="Pfam" id="PF00389"/>
    </source>
</evidence>
<sequence length="334" mass="35621">MPRSRKVVVTQRFFDDSTQAYLRANGCEVEIASLPEGKADGDLSHEALVELLAGAGGWIVGHARVTRQLLEALPDLQIVSRRGVGFERVDLEAARALGRVVTIAAGGNDASVADHVIGLMLAVARRFRESQQRMIDGDWSILMGSDLCEKTVGVVGLGRIGKSVVRRLAGFDCKVLVHTNRPDPDYALATGVEFVDLPDLLARSDYVTLHAPLTPRTRFMIDERAIQGMKASAILINTARGGLVEDQHLLSALREGRLAGAGLDVFVSESDPSYGAVSQALLGQPNVVCTPHAGASSREGLNRTNLIAARSVVAVLDGDNPPPECVVADGRPAH</sequence>
<feature type="domain" description="D-isomer specific 2-hydroxyacid dehydrogenase NAD-binding" evidence="6">
    <location>
        <begin position="117"/>
        <end position="294"/>
    </location>
</feature>
<dbReference type="SUPFAM" id="SSF52283">
    <property type="entry name" value="Formate/glycerate dehydrogenase catalytic domain-like"/>
    <property type="match status" value="1"/>
</dbReference>
<organism evidence="7 8">
    <name type="scientific">Caulobacter segnis</name>
    <dbReference type="NCBI Taxonomy" id="88688"/>
    <lineage>
        <taxon>Bacteria</taxon>
        <taxon>Pseudomonadati</taxon>
        <taxon>Pseudomonadota</taxon>
        <taxon>Alphaproteobacteria</taxon>
        <taxon>Caulobacterales</taxon>
        <taxon>Caulobacteraceae</taxon>
        <taxon>Caulobacter</taxon>
    </lineage>
</organism>
<dbReference type="Proteomes" id="UP000240527">
    <property type="component" value="Chromosome"/>
</dbReference>
<dbReference type="PROSITE" id="PS00065">
    <property type="entry name" value="D_2_HYDROXYACID_DH_1"/>
    <property type="match status" value="1"/>
</dbReference>
<accession>A0ABM6TIT3</accession>
<dbReference type="SUPFAM" id="SSF51735">
    <property type="entry name" value="NAD(P)-binding Rossmann-fold domains"/>
    <property type="match status" value="1"/>
</dbReference>
<evidence type="ECO:0000313" key="8">
    <source>
        <dbReference type="Proteomes" id="UP000240527"/>
    </source>
</evidence>
<keyword evidence="2 4" id="KW-0560">Oxidoreductase</keyword>
<dbReference type="InterPro" id="IPR050223">
    <property type="entry name" value="D-isomer_2-hydroxyacid_DH"/>
</dbReference>
<dbReference type="Pfam" id="PF02826">
    <property type="entry name" value="2-Hacid_dh_C"/>
    <property type="match status" value="1"/>
</dbReference>
<dbReference type="PROSITE" id="PS00671">
    <property type="entry name" value="D_2_HYDROXYACID_DH_3"/>
    <property type="match status" value="1"/>
</dbReference>
<evidence type="ECO:0000256" key="3">
    <source>
        <dbReference type="ARBA" id="ARBA00023027"/>
    </source>
</evidence>
<protein>
    <submittedName>
        <fullName evidence="7">Hydroxyacid dehydrogenase</fullName>
    </submittedName>
</protein>
<dbReference type="InterPro" id="IPR029752">
    <property type="entry name" value="D-isomer_DH_CS1"/>
</dbReference>
<dbReference type="InterPro" id="IPR029753">
    <property type="entry name" value="D-isomer_DH_CS"/>
</dbReference>
<keyword evidence="3" id="KW-0520">NAD</keyword>
<feature type="domain" description="D-isomer specific 2-hydroxyacid dehydrogenase catalytic" evidence="5">
    <location>
        <begin position="8"/>
        <end position="324"/>
    </location>
</feature>
<evidence type="ECO:0000259" key="6">
    <source>
        <dbReference type="Pfam" id="PF02826"/>
    </source>
</evidence>
<dbReference type="InterPro" id="IPR006140">
    <property type="entry name" value="D-isomer_DH_NAD-bd"/>
</dbReference>
<comment type="similarity">
    <text evidence="1 4">Belongs to the D-isomer specific 2-hydroxyacid dehydrogenase family.</text>
</comment>
<evidence type="ECO:0000313" key="7">
    <source>
        <dbReference type="EMBL" id="AVQ03094.1"/>
    </source>
</evidence>
<dbReference type="Gene3D" id="3.40.50.720">
    <property type="entry name" value="NAD(P)-binding Rossmann-like Domain"/>
    <property type="match status" value="2"/>
</dbReference>
<keyword evidence="8" id="KW-1185">Reference proteome</keyword>
<reference evidence="7 8" key="1">
    <citation type="journal article" date="2015" name="Biotechnol. Bioeng.">
        <title>Genome sequence and phenotypic characterization of Caulobacter segnis.</title>
        <authorList>
            <person name="Patel S."/>
            <person name="Fletcher B."/>
            <person name="Scott D.C."/>
            <person name="Ely B."/>
        </authorList>
    </citation>
    <scope>NUCLEOTIDE SEQUENCE [LARGE SCALE GENOMIC DNA]</scope>
    <source>
        <strain evidence="7 8">TK0059</strain>
    </source>
</reference>
<dbReference type="EMBL" id="CP027850">
    <property type="protein sequence ID" value="AVQ03094.1"/>
    <property type="molecule type" value="Genomic_DNA"/>
</dbReference>
<evidence type="ECO:0000256" key="1">
    <source>
        <dbReference type="ARBA" id="ARBA00005854"/>
    </source>
</evidence>
<name>A0ABM6TIT3_9CAUL</name>
<gene>
    <name evidence="7" type="ORF">B7G68_15295</name>
</gene>
<dbReference type="InterPro" id="IPR006139">
    <property type="entry name" value="D-isomer_2_OHA_DH_cat_dom"/>
</dbReference>
<evidence type="ECO:0000256" key="2">
    <source>
        <dbReference type="ARBA" id="ARBA00023002"/>
    </source>
</evidence>
<dbReference type="CDD" id="cd12172">
    <property type="entry name" value="PGDH_like_2"/>
    <property type="match status" value="1"/>
</dbReference>
<dbReference type="RefSeq" id="WP_013080077.1">
    <property type="nucleotide sequence ID" value="NZ_CP027850.1"/>
</dbReference>